<accession>A0A1H0M5R4</accession>
<feature type="compositionally biased region" description="Low complexity" evidence="1">
    <location>
        <begin position="29"/>
        <end position="56"/>
    </location>
</feature>
<dbReference type="Proteomes" id="UP000324252">
    <property type="component" value="Unassembled WGS sequence"/>
</dbReference>
<feature type="domain" description="PRC-barrel" evidence="3">
    <location>
        <begin position="231"/>
        <end position="295"/>
    </location>
</feature>
<dbReference type="PANTHER" id="PTHR36505">
    <property type="entry name" value="BLR1072 PROTEIN"/>
    <property type="match status" value="1"/>
</dbReference>
<dbReference type="Pfam" id="PF05239">
    <property type="entry name" value="PRC"/>
    <property type="match status" value="1"/>
</dbReference>
<dbReference type="InterPro" id="IPR011033">
    <property type="entry name" value="PRC_barrel-like_sf"/>
</dbReference>
<organism evidence="4 5">
    <name type="scientific">Lutimaribacter pacificus</name>
    <dbReference type="NCBI Taxonomy" id="391948"/>
    <lineage>
        <taxon>Bacteria</taxon>
        <taxon>Pseudomonadati</taxon>
        <taxon>Pseudomonadota</taxon>
        <taxon>Alphaproteobacteria</taxon>
        <taxon>Rhodobacterales</taxon>
        <taxon>Roseobacteraceae</taxon>
        <taxon>Lutimaribacter</taxon>
    </lineage>
</organism>
<dbReference type="OrthoDB" id="7876889at2"/>
<keyword evidence="2" id="KW-0732">Signal</keyword>
<protein>
    <submittedName>
        <fullName evidence="4">PRC-barrel domain-containing protein</fullName>
    </submittedName>
</protein>
<dbReference type="SUPFAM" id="SSF50346">
    <property type="entry name" value="PRC-barrel domain"/>
    <property type="match status" value="2"/>
</dbReference>
<reference evidence="4 5" key="1">
    <citation type="submission" date="2016-11" db="EMBL/GenBank/DDBJ databases">
        <authorList>
            <person name="Varghese N."/>
            <person name="Submissions S."/>
        </authorList>
    </citation>
    <scope>NUCLEOTIDE SEQUENCE [LARGE SCALE GENOMIC DNA]</scope>
    <source>
        <strain evidence="4 5">DSM 29620</strain>
    </source>
</reference>
<feature type="signal peptide" evidence="2">
    <location>
        <begin position="1"/>
        <end position="20"/>
    </location>
</feature>
<evidence type="ECO:0000313" key="4">
    <source>
        <dbReference type="EMBL" id="SHK78092.1"/>
    </source>
</evidence>
<dbReference type="Gene3D" id="2.30.30.240">
    <property type="entry name" value="PRC-barrel domain"/>
    <property type="match status" value="2"/>
</dbReference>
<dbReference type="AlphaFoldDB" id="A0A1H0M5R4"/>
<feature type="region of interest" description="Disordered" evidence="1">
    <location>
        <begin position="22"/>
        <end position="56"/>
    </location>
</feature>
<proteinExistence type="predicted"/>
<dbReference type="InterPro" id="IPR027275">
    <property type="entry name" value="PRC-brl_dom"/>
</dbReference>
<dbReference type="RefSeq" id="WP_149789368.1">
    <property type="nucleotide sequence ID" value="NZ_FNIO01000009.1"/>
</dbReference>
<keyword evidence="5" id="KW-1185">Reference proteome</keyword>
<sequence length="316" mass="33954">MKRLLTTTAVVACMAIPALAEQHGSETSETTGQTDSMDTTTGTTGQADTGGTDAMDTDTAAETSAMPGAEIQVSTLIDKRIFMAGEPAEDGSATQNEQNDATADGDMAAGVSEIPDNWQMVGDIDDLIVTEDGEVQALLVDAGGFLGMGETERRIGIQDVRFVPDTDDEGDYYVVFAGNRATFEELGTYDQTRAEDEGWMRASQNEEMARELDQSPQRQQEPVEWGAVTTDEVLGAAVYGEDGEWIGDLSELNVTGDGEVTGVILDVGGFLGIGEKSVELPMDQVELRRTEGDEIRAYVSATQEELETMEEWSDQS</sequence>
<name>A0A1H0M5R4_9RHOB</name>
<evidence type="ECO:0000256" key="1">
    <source>
        <dbReference type="SAM" id="MobiDB-lite"/>
    </source>
</evidence>
<dbReference type="EMBL" id="FQZZ01000009">
    <property type="protein sequence ID" value="SHK78092.1"/>
    <property type="molecule type" value="Genomic_DNA"/>
</dbReference>
<feature type="chain" id="PRO_5015064888" evidence="2">
    <location>
        <begin position="21"/>
        <end position="316"/>
    </location>
</feature>
<evidence type="ECO:0000259" key="3">
    <source>
        <dbReference type="Pfam" id="PF05239"/>
    </source>
</evidence>
<evidence type="ECO:0000256" key="2">
    <source>
        <dbReference type="SAM" id="SignalP"/>
    </source>
</evidence>
<evidence type="ECO:0000313" key="5">
    <source>
        <dbReference type="Proteomes" id="UP000324252"/>
    </source>
</evidence>
<gene>
    <name evidence="4" type="ORF">SAMN05444142_10963</name>
</gene>
<dbReference type="PANTHER" id="PTHR36505:SF1">
    <property type="entry name" value="BLR1072 PROTEIN"/>
    <property type="match status" value="1"/>
</dbReference>